<dbReference type="AlphaFoldDB" id="A0A5J4YSX1"/>
<dbReference type="GO" id="GO:0005881">
    <property type="term" value="C:cytoplasmic microtubule"/>
    <property type="evidence" value="ECO:0007669"/>
    <property type="project" value="TreeGrafter"/>
</dbReference>
<feature type="region of interest" description="Disordered" evidence="1">
    <location>
        <begin position="342"/>
        <end position="394"/>
    </location>
</feature>
<feature type="region of interest" description="Disordered" evidence="1">
    <location>
        <begin position="261"/>
        <end position="327"/>
    </location>
</feature>
<evidence type="ECO:0000313" key="4">
    <source>
        <dbReference type="Proteomes" id="UP000324585"/>
    </source>
</evidence>
<reference evidence="4" key="1">
    <citation type="journal article" date="2019" name="Nat. Commun.">
        <title>Expansion of phycobilisome linker gene families in mesophilic red algae.</title>
        <authorList>
            <person name="Lee J."/>
            <person name="Kim D."/>
            <person name="Bhattacharya D."/>
            <person name="Yoon H.S."/>
        </authorList>
    </citation>
    <scope>NUCLEOTIDE SEQUENCE [LARGE SCALE GENOMIC DNA]</scope>
    <source>
        <strain evidence="4">CCMP 1328</strain>
    </source>
</reference>
<name>A0A5J4YSX1_PORPP</name>
<feature type="domain" description="CLASP N-terminal" evidence="2">
    <location>
        <begin position="82"/>
        <end position="267"/>
    </location>
</feature>
<dbReference type="PANTHER" id="PTHR21567:SF9">
    <property type="entry name" value="CLIP-ASSOCIATING PROTEIN"/>
    <property type="match status" value="1"/>
</dbReference>
<proteinExistence type="predicted"/>
<protein>
    <submittedName>
        <fullName evidence="3">CLIP-associating protein 2</fullName>
    </submittedName>
</protein>
<dbReference type="InterPro" id="IPR011989">
    <property type="entry name" value="ARM-like"/>
</dbReference>
<feature type="compositionally biased region" description="Polar residues" evidence="1">
    <location>
        <begin position="313"/>
        <end position="325"/>
    </location>
</feature>
<dbReference type="OrthoDB" id="46159at2759"/>
<dbReference type="GO" id="GO:0005819">
    <property type="term" value="C:spindle"/>
    <property type="evidence" value="ECO:0007669"/>
    <property type="project" value="UniProtKB-ARBA"/>
</dbReference>
<dbReference type="PANTHER" id="PTHR21567">
    <property type="entry name" value="CLASP"/>
    <property type="match status" value="1"/>
</dbReference>
<evidence type="ECO:0000259" key="2">
    <source>
        <dbReference type="Pfam" id="PF12348"/>
    </source>
</evidence>
<feature type="region of interest" description="Disordered" evidence="1">
    <location>
        <begin position="999"/>
        <end position="1022"/>
    </location>
</feature>
<keyword evidence="4" id="KW-1185">Reference proteome</keyword>
<dbReference type="GO" id="GO:0000278">
    <property type="term" value="P:mitotic cell cycle"/>
    <property type="evidence" value="ECO:0007669"/>
    <property type="project" value="UniProtKB-ARBA"/>
</dbReference>
<dbReference type="Proteomes" id="UP000324585">
    <property type="component" value="Unassembled WGS sequence"/>
</dbReference>
<feature type="compositionally biased region" description="Polar residues" evidence="1">
    <location>
        <begin position="1005"/>
        <end position="1014"/>
    </location>
</feature>
<dbReference type="InterPro" id="IPR024395">
    <property type="entry name" value="CLASP_N_dom"/>
</dbReference>
<feature type="compositionally biased region" description="Polar residues" evidence="1">
    <location>
        <begin position="290"/>
        <end position="305"/>
    </location>
</feature>
<dbReference type="GO" id="GO:0008017">
    <property type="term" value="F:microtubule binding"/>
    <property type="evidence" value="ECO:0007669"/>
    <property type="project" value="TreeGrafter"/>
</dbReference>
<sequence length="1052" mass="115766">MEAQRRQLDEALSQAAGVLQKDVEWKRRTQTLQALRTGLVRDVCAHLTRTAPGSVATLGRGTLDISAMRAKVEADDAARVSHLANIFPHARALRESVAAQTVDLRSQLAREACEIVAAFAQDDTINEWFGALFGDALIPALLKQSGATKQVMSSSAVQALRSIMLAAPLPSRVLLAFLQPLLVGDVVGRTKRVVAELIAHVLRHQPGCAIEIALPDIEHALTAALSDADEQVRRNARASFLVLETLLPGAAHRILHRVDSTTQKNIEKERGAKTATRSESVASSKPDIVQPQNTLPTSSLKQSGNAVGGAARASTTSSGVRSSAQPPLRALHAATRVSRTVPLHSTAGSAVQMDPTRLHPPLRSPVNAPSGSPTAQTAAVRSAVSGGPIDTMQMTPVPVKDARSLPKSMRAVQEVEIDPTPARIMSSARRSELQRASRVLTSTSHDQHLSGLTPSVASSRFFDGTYSQQAGGLLSPSMAPSLRATSCAIQKRHEAAKHLQFVRDQLLYGQPQTKLDALDTMFETLERAVRNQRSFARHSQDDEPVTNAALEVLQAAFRCISPHLYRPIDLQRDLAYNPWLISWLLQLHENRSDEQAELALRALERALSSEQHAAVLLCALEHVQEREPHVSLPVLQRLSDTFARASQDDFEIRLAFLSAFVRIMSSILRVQPAHPSALQCVRLFERVIPPNTFTIAASHFAEEDVAILLDACRSRPIAEDADHPQPTFADESAKFIQEELRSSSQYSPHDQICARLPAFEEEQQLITTVHESRHTEVEGEAECVRGVLTELPTVAFYELSEASEERRKNELSGLRELNECLLTCPSGSEELRAAIRRVADYLHSMYDDVRCSALSILRDAAMATPNAFDLSNTQRILYEALVPCCAATYRVSALFARRVLRVILQLGVPHVRDWALDHALHMATRQPKCDDTTLLVLFHIMTVLLERTGQTWCDATLQPRLDRLLTDKLVDVCARYRGHPNQWIRQHVAVVEDLASIDPRHDDNTSATATNTGTPHEKENARCHTEWLPRARANVADQNSQLKSTNSTPAVL</sequence>
<feature type="compositionally biased region" description="Polar residues" evidence="1">
    <location>
        <begin position="367"/>
        <end position="379"/>
    </location>
</feature>
<evidence type="ECO:0000313" key="3">
    <source>
        <dbReference type="EMBL" id="KAA8493952.1"/>
    </source>
</evidence>
<gene>
    <name evidence="3" type="ORF">FVE85_3927</name>
</gene>
<accession>A0A5J4YSX1</accession>
<dbReference type="Gene3D" id="1.25.10.10">
    <property type="entry name" value="Leucine-rich Repeat Variant"/>
    <property type="match status" value="1"/>
</dbReference>
<dbReference type="GO" id="GO:0000226">
    <property type="term" value="P:microtubule cytoskeleton organization"/>
    <property type="evidence" value="ECO:0007669"/>
    <property type="project" value="UniProtKB-ARBA"/>
</dbReference>
<evidence type="ECO:0000256" key="1">
    <source>
        <dbReference type="SAM" id="MobiDB-lite"/>
    </source>
</evidence>
<dbReference type="Pfam" id="PF12348">
    <property type="entry name" value="CLASP_N"/>
    <property type="match status" value="1"/>
</dbReference>
<dbReference type="SUPFAM" id="SSF48371">
    <property type="entry name" value="ARM repeat"/>
    <property type="match status" value="1"/>
</dbReference>
<dbReference type="InterPro" id="IPR016024">
    <property type="entry name" value="ARM-type_fold"/>
</dbReference>
<comment type="caution">
    <text evidence="3">The sequence shown here is derived from an EMBL/GenBank/DDBJ whole genome shotgun (WGS) entry which is preliminary data.</text>
</comment>
<dbReference type="EMBL" id="VRMN01000005">
    <property type="protein sequence ID" value="KAA8493952.1"/>
    <property type="molecule type" value="Genomic_DNA"/>
</dbReference>
<organism evidence="3 4">
    <name type="scientific">Porphyridium purpureum</name>
    <name type="common">Red alga</name>
    <name type="synonym">Porphyridium cruentum</name>
    <dbReference type="NCBI Taxonomy" id="35688"/>
    <lineage>
        <taxon>Eukaryota</taxon>
        <taxon>Rhodophyta</taxon>
        <taxon>Bangiophyceae</taxon>
        <taxon>Porphyridiales</taxon>
        <taxon>Porphyridiaceae</taxon>
        <taxon>Porphyridium</taxon>
    </lineage>
</organism>